<feature type="region of interest" description="Disordered" evidence="1">
    <location>
        <begin position="1"/>
        <end position="20"/>
    </location>
</feature>
<organism evidence="2 3">
    <name type="scientific">Methylobacterium aquaticum</name>
    <dbReference type="NCBI Taxonomy" id="270351"/>
    <lineage>
        <taxon>Bacteria</taxon>
        <taxon>Pseudomonadati</taxon>
        <taxon>Pseudomonadota</taxon>
        <taxon>Alphaproteobacteria</taxon>
        <taxon>Hyphomicrobiales</taxon>
        <taxon>Methylobacteriaceae</taxon>
        <taxon>Methylobacterium</taxon>
    </lineage>
</organism>
<dbReference type="STRING" id="270351.Maq22A_c01370"/>
<evidence type="ECO:0000256" key="1">
    <source>
        <dbReference type="SAM" id="MobiDB-lite"/>
    </source>
</evidence>
<accession>A0A0C6F645</accession>
<reference evidence="2 3" key="1">
    <citation type="journal article" date="2015" name="Genome Announc.">
        <title>Complete Genome Sequence of Methylobacterium aquaticum Strain 22A, Isolated from Racomitrium japonicum Moss.</title>
        <authorList>
            <person name="Tani A."/>
            <person name="Ogura Y."/>
            <person name="Hayashi T."/>
            <person name="Kimbara K."/>
        </authorList>
    </citation>
    <scope>NUCLEOTIDE SEQUENCE [LARGE SCALE GENOMIC DNA]</scope>
    <source>
        <strain evidence="2 3">MA-22A</strain>
    </source>
</reference>
<dbReference type="Proteomes" id="UP000061432">
    <property type="component" value="Chromosome"/>
</dbReference>
<proteinExistence type="predicted"/>
<evidence type="ECO:0000313" key="3">
    <source>
        <dbReference type="Proteomes" id="UP000061432"/>
    </source>
</evidence>
<feature type="compositionally biased region" description="Basic residues" evidence="1">
    <location>
        <begin position="95"/>
        <end position="104"/>
    </location>
</feature>
<gene>
    <name evidence="2" type="ORF">Maq22A_c01370</name>
</gene>
<feature type="region of interest" description="Disordered" evidence="1">
    <location>
        <begin position="52"/>
        <end position="111"/>
    </location>
</feature>
<dbReference type="EMBL" id="AP014704">
    <property type="protein sequence ID" value="BAQ43773.1"/>
    <property type="molecule type" value="Genomic_DNA"/>
</dbReference>
<dbReference type="KEGG" id="maqu:Maq22A_c01370"/>
<dbReference type="AlphaFoldDB" id="A0A0C6F645"/>
<protein>
    <submittedName>
        <fullName evidence="2">Uncharacterized protein</fullName>
    </submittedName>
</protein>
<name>A0A0C6F645_9HYPH</name>
<reference evidence="3" key="2">
    <citation type="submission" date="2015-01" db="EMBL/GenBank/DDBJ databases">
        <title>Complete genome sequence of Methylobacterium aquaticum strain 22A.</title>
        <authorList>
            <person name="Tani A."/>
            <person name="Ogura Y."/>
            <person name="Hayashi T."/>
        </authorList>
    </citation>
    <scope>NUCLEOTIDE SEQUENCE [LARGE SCALE GENOMIC DNA]</scope>
    <source>
        <strain evidence="3">MA-22A</strain>
    </source>
</reference>
<dbReference type="PATRIC" id="fig|270351.10.peg.275"/>
<evidence type="ECO:0000313" key="2">
    <source>
        <dbReference type="EMBL" id="BAQ43773.1"/>
    </source>
</evidence>
<sequence length="111" mass="11467">MRGAGSPGANSIVGGTGGIALTLSGHEHTAHLVGPPLITAVAGRSDFKIAQNERLPDFGQSPVRDPTVRGSNGAGPALDALRPGRSAAPRPVRPPLRRRTRPRKLQVTAAK</sequence>